<protein>
    <submittedName>
        <fullName evidence="4">CHAT domain-containing protein</fullName>
    </submittedName>
</protein>
<feature type="domain" description="CHAT" evidence="3">
    <location>
        <begin position="23"/>
        <end position="164"/>
    </location>
</feature>
<feature type="transmembrane region" description="Helical" evidence="2">
    <location>
        <begin position="386"/>
        <end position="409"/>
    </location>
</feature>
<sequence length="420" mass="46781">MDKVKILFLAADPSDSTRLRLGQELRNIREKLQLSKQRDNFVLESRESVRPGDVTQAIFDTEPQIVHFSGHGINTGELCFENVLGQTQPVQTVALANLFKLVNKQVKCVVLNACYSKAQARVIAEHIPYVIGMSQAIGDQAGITFAVGFYRALGAGRSFEDAYEFACVEIQLENIQKDLIPVLYKQESKNKTESKPNRYEPQANSSHPSRIGFNRNLQEFFTVILVTEKVFWLQWILFTSIGSAISFITSIHGIGSAFFGIVVGGIVTGVAQWWGLRKRIAKIFWWLLATPIGWVIGWAIGGSLIQQAIARIEYTDKFPALFQNEISFLILRVLLGAILFGVVLALAQWFVLRELSTKANWWIVFNPLGTAVSIVSGVIVSRNVDWITGAIVGGLVFGVITGSTILYLLHHPIHRGRPLI</sequence>
<dbReference type="EMBL" id="JHEG04000001">
    <property type="protein sequence ID" value="KAF3884176.1"/>
    <property type="molecule type" value="Genomic_DNA"/>
</dbReference>
<comment type="caution">
    <text evidence="4">The sequence shown here is derived from an EMBL/GenBank/DDBJ whole genome shotgun (WGS) entry which is preliminary data.</text>
</comment>
<keyword evidence="2" id="KW-0812">Transmembrane</keyword>
<gene>
    <name evidence="4" type="ORF">DA73_0400000680</name>
</gene>
<keyword evidence="5" id="KW-1185">Reference proteome</keyword>
<feature type="transmembrane region" description="Helical" evidence="2">
    <location>
        <begin position="230"/>
        <end position="251"/>
    </location>
</feature>
<feature type="transmembrane region" description="Helical" evidence="2">
    <location>
        <begin position="257"/>
        <end position="276"/>
    </location>
</feature>
<feature type="transmembrane region" description="Helical" evidence="2">
    <location>
        <begin position="329"/>
        <end position="352"/>
    </location>
</feature>
<accession>A0A8S9SWC3</accession>
<evidence type="ECO:0000313" key="5">
    <source>
        <dbReference type="Proteomes" id="UP000029738"/>
    </source>
</evidence>
<dbReference type="AlphaFoldDB" id="A0A8S9SWC3"/>
<evidence type="ECO:0000259" key="3">
    <source>
        <dbReference type="Pfam" id="PF12770"/>
    </source>
</evidence>
<feature type="transmembrane region" description="Helical" evidence="2">
    <location>
        <begin position="359"/>
        <end position="380"/>
    </location>
</feature>
<proteinExistence type="predicted"/>
<dbReference type="Proteomes" id="UP000029738">
    <property type="component" value="Unassembled WGS sequence"/>
</dbReference>
<dbReference type="InterPro" id="IPR024983">
    <property type="entry name" value="CHAT_dom"/>
</dbReference>
<feature type="compositionally biased region" description="Basic and acidic residues" evidence="1">
    <location>
        <begin position="187"/>
        <end position="198"/>
    </location>
</feature>
<keyword evidence="2" id="KW-1133">Transmembrane helix</keyword>
<organism evidence="4 5">
    <name type="scientific">Tolypothrix bouteillei VB521301</name>
    <dbReference type="NCBI Taxonomy" id="1479485"/>
    <lineage>
        <taxon>Bacteria</taxon>
        <taxon>Bacillati</taxon>
        <taxon>Cyanobacteriota</taxon>
        <taxon>Cyanophyceae</taxon>
        <taxon>Nostocales</taxon>
        <taxon>Tolypothrichaceae</taxon>
        <taxon>Tolypothrix</taxon>
    </lineage>
</organism>
<feature type="transmembrane region" description="Helical" evidence="2">
    <location>
        <begin position="283"/>
        <end position="309"/>
    </location>
</feature>
<keyword evidence="2" id="KW-0472">Membrane</keyword>
<feature type="region of interest" description="Disordered" evidence="1">
    <location>
        <begin position="187"/>
        <end position="207"/>
    </location>
</feature>
<dbReference type="RefSeq" id="WP_050045429.1">
    <property type="nucleotide sequence ID" value="NZ_JHEG04000001.1"/>
</dbReference>
<dbReference type="Pfam" id="PF12770">
    <property type="entry name" value="CHAT"/>
    <property type="match status" value="1"/>
</dbReference>
<evidence type="ECO:0000256" key="1">
    <source>
        <dbReference type="SAM" id="MobiDB-lite"/>
    </source>
</evidence>
<reference evidence="4" key="2">
    <citation type="submission" date="2019-11" db="EMBL/GenBank/DDBJ databases">
        <title>Improved Assembly of Tolypothrix boutellei genome.</title>
        <authorList>
            <person name="Sarangi A.N."/>
            <person name="Mukherjee M."/>
            <person name="Ghosh S."/>
            <person name="Singh D."/>
            <person name="Das A."/>
            <person name="Kant S."/>
            <person name="Prusty A."/>
            <person name="Tripathy S."/>
        </authorList>
    </citation>
    <scope>NUCLEOTIDE SEQUENCE</scope>
    <source>
        <strain evidence="4">VB521301</strain>
    </source>
</reference>
<evidence type="ECO:0000313" key="4">
    <source>
        <dbReference type="EMBL" id="KAF3884176.1"/>
    </source>
</evidence>
<name>A0A8S9SWC3_9CYAN</name>
<dbReference type="OrthoDB" id="149072at2"/>
<evidence type="ECO:0000256" key="2">
    <source>
        <dbReference type="SAM" id="Phobius"/>
    </source>
</evidence>
<reference evidence="4" key="1">
    <citation type="journal article" date="2015" name="Genome Announc.">
        <title>Draft Genome Sequence of Tolypothrix boutellei Strain VB521301.</title>
        <authorList>
            <person name="Chandrababunaidu M.M."/>
            <person name="Singh D."/>
            <person name="Sen D."/>
            <person name="Bhan S."/>
            <person name="Das S."/>
            <person name="Gupta A."/>
            <person name="Adhikary S.P."/>
            <person name="Tripathy S."/>
        </authorList>
    </citation>
    <scope>NUCLEOTIDE SEQUENCE</scope>
    <source>
        <strain evidence="4">VB521301</strain>
    </source>
</reference>